<dbReference type="GO" id="GO:0005886">
    <property type="term" value="C:plasma membrane"/>
    <property type="evidence" value="ECO:0007669"/>
    <property type="project" value="UniProtKB-SubCell"/>
</dbReference>
<evidence type="ECO:0000256" key="15">
    <source>
        <dbReference type="SAM" id="Phobius"/>
    </source>
</evidence>
<dbReference type="AlphaFoldDB" id="A0A931ITW3"/>
<dbReference type="InterPro" id="IPR003018">
    <property type="entry name" value="GAF"/>
</dbReference>
<dbReference type="SMART" id="SM00387">
    <property type="entry name" value="HATPase_c"/>
    <property type="match status" value="1"/>
</dbReference>
<dbReference type="Pfam" id="PF07730">
    <property type="entry name" value="HisKA_3"/>
    <property type="match status" value="1"/>
</dbReference>
<dbReference type="Pfam" id="PF00672">
    <property type="entry name" value="HAMP"/>
    <property type="match status" value="1"/>
</dbReference>
<dbReference type="EMBL" id="JAEDAL010000001">
    <property type="protein sequence ID" value="MBH9552054.1"/>
    <property type="molecule type" value="Genomic_DNA"/>
</dbReference>
<keyword evidence="4 14" id="KW-0997">Cell inner membrane</keyword>
<dbReference type="Pfam" id="PF13675">
    <property type="entry name" value="PilJ"/>
    <property type="match status" value="1"/>
</dbReference>
<dbReference type="PIRSF" id="PIRSF003167">
    <property type="entry name" value="STHK_NarX/NarQ"/>
    <property type="match status" value="1"/>
</dbReference>
<dbReference type="Gene3D" id="1.20.120.960">
    <property type="entry name" value="Histidine kinase NarX, sensor domain"/>
    <property type="match status" value="1"/>
</dbReference>
<sequence length="608" mass="67451">MLIGVSLLVMALVSIGLTLWVSWQLEGGAAAVNEAGRLRMQTWRLVYLASQSDTERVQQQRAAFNASLALLRRGDPARPLFMPSDAKTRSAFAEVEGSWAQLNRGWGSAQPPESLAQDAERLVTDVDRLVSAVEAKLSLWTTVLSLFQFAIMALAIGGAVAMLYAGHLFVFNPLKRLHSALARMESGDWEVQVHIDTQDEFGSLGRGFNAMARTLKGFYRDLEAKVEAKTQDLRAEQQRLSLLYDASEFAGRTQNLEELAQGFVQQFRRALHADAAVLRWTDSGRQRFLLLAAEGLPEDMSDEERCLRAGDCHCGSEESQRFTRVIPIHAGTQPSACERNGFVALVTVPVRAHEQLLGEVDLLFRRAVRLDHEDRALLDSLAAHLATAMEGLRAHALEREAAVAEERSHLARELHDSIAQSLAFLRIQAQMLSQAQRQGDWQAAAAPLQELDVGLKECTADVRELLVHFRTRTNQEDIVPALRTTLQKFEKQSGMTSHLQVEGHGLPLDPDVQVQVLHVVQEALSNVRKHAQAREVWVEVQQEPQWRFEVRDDGEGFEHLPGADDTHVGLRIMRERAARIGARVEVASVPGQGTCVVLSLPRGEAIAA</sequence>
<dbReference type="InterPro" id="IPR029095">
    <property type="entry name" value="NarX-like_N"/>
</dbReference>
<evidence type="ECO:0000256" key="12">
    <source>
        <dbReference type="ARBA" id="ARBA00023012"/>
    </source>
</evidence>
<dbReference type="InterPro" id="IPR011712">
    <property type="entry name" value="Sig_transdc_His_kin_sub3_dim/P"/>
</dbReference>
<evidence type="ECO:0000256" key="13">
    <source>
        <dbReference type="ARBA" id="ARBA00023136"/>
    </source>
</evidence>
<dbReference type="SUPFAM" id="SSF158472">
    <property type="entry name" value="HAMP domain-like"/>
    <property type="match status" value="1"/>
</dbReference>
<comment type="caution">
    <text evidence="17">The sequence shown here is derived from an EMBL/GenBank/DDBJ whole genome shotgun (WGS) entry which is preliminary data.</text>
</comment>
<protein>
    <recommendedName>
        <fullName evidence="14">Sensor protein</fullName>
        <ecNumber evidence="14">2.7.13.3</ecNumber>
    </recommendedName>
</protein>
<dbReference type="Pfam" id="PF01590">
    <property type="entry name" value="GAF"/>
    <property type="match status" value="1"/>
</dbReference>
<comment type="catalytic activity">
    <reaction evidence="1 14">
        <text>ATP + protein L-histidine = ADP + protein N-phospho-L-histidine.</text>
        <dbReference type="EC" id="2.7.13.3"/>
    </reaction>
</comment>
<accession>A0A931ITW3</accession>
<evidence type="ECO:0000256" key="8">
    <source>
        <dbReference type="ARBA" id="ARBA00022741"/>
    </source>
</evidence>
<dbReference type="PROSITE" id="PS50885">
    <property type="entry name" value="HAMP"/>
    <property type="match status" value="1"/>
</dbReference>
<dbReference type="Proteomes" id="UP000620139">
    <property type="component" value="Unassembled WGS sequence"/>
</dbReference>
<evidence type="ECO:0000259" key="16">
    <source>
        <dbReference type="PROSITE" id="PS50885"/>
    </source>
</evidence>
<evidence type="ECO:0000256" key="2">
    <source>
        <dbReference type="ARBA" id="ARBA00004429"/>
    </source>
</evidence>
<evidence type="ECO:0000256" key="11">
    <source>
        <dbReference type="ARBA" id="ARBA00022989"/>
    </source>
</evidence>
<dbReference type="Gene3D" id="1.20.5.1930">
    <property type="match status" value="1"/>
</dbReference>
<feature type="domain" description="HAMP" evidence="16">
    <location>
        <begin position="168"/>
        <end position="220"/>
    </location>
</feature>
<evidence type="ECO:0000256" key="6">
    <source>
        <dbReference type="ARBA" id="ARBA00022679"/>
    </source>
</evidence>
<evidence type="ECO:0000313" key="18">
    <source>
        <dbReference type="Proteomes" id="UP000620139"/>
    </source>
</evidence>
<dbReference type="Gene3D" id="3.30.450.40">
    <property type="match status" value="1"/>
</dbReference>
<dbReference type="PANTHER" id="PTHR24421">
    <property type="entry name" value="NITRATE/NITRITE SENSOR PROTEIN NARX-RELATED"/>
    <property type="match status" value="1"/>
</dbReference>
<dbReference type="CDD" id="cd06225">
    <property type="entry name" value="HAMP"/>
    <property type="match status" value="1"/>
</dbReference>
<keyword evidence="12 14" id="KW-0902">Two-component regulatory system</keyword>
<dbReference type="GO" id="GO:0005524">
    <property type="term" value="F:ATP binding"/>
    <property type="evidence" value="ECO:0007669"/>
    <property type="project" value="UniProtKB-UniRule"/>
</dbReference>
<dbReference type="InterPro" id="IPR036890">
    <property type="entry name" value="HATPase_C_sf"/>
</dbReference>
<dbReference type="InterPro" id="IPR016380">
    <property type="entry name" value="Sig_transdc_His_kin_NarX/NarQ"/>
</dbReference>
<keyword evidence="11 15" id="KW-1133">Transmembrane helix</keyword>
<evidence type="ECO:0000256" key="3">
    <source>
        <dbReference type="ARBA" id="ARBA00022475"/>
    </source>
</evidence>
<evidence type="ECO:0000256" key="7">
    <source>
        <dbReference type="ARBA" id="ARBA00022692"/>
    </source>
</evidence>
<dbReference type="InterPro" id="IPR042295">
    <property type="entry name" value="NarX-like_N_sf"/>
</dbReference>
<dbReference type="Pfam" id="PF02518">
    <property type="entry name" value="HATPase_c"/>
    <property type="match status" value="1"/>
</dbReference>
<keyword evidence="10 14" id="KW-0067">ATP-binding</keyword>
<keyword evidence="7 15" id="KW-0812">Transmembrane</keyword>
<dbReference type="SMART" id="SM00304">
    <property type="entry name" value="HAMP"/>
    <property type="match status" value="1"/>
</dbReference>
<evidence type="ECO:0000256" key="9">
    <source>
        <dbReference type="ARBA" id="ARBA00022777"/>
    </source>
</evidence>
<dbReference type="SUPFAM" id="SSF55874">
    <property type="entry name" value="ATPase domain of HSP90 chaperone/DNA topoisomerase II/histidine kinase"/>
    <property type="match status" value="1"/>
</dbReference>
<dbReference type="GO" id="GO:0046983">
    <property type="term" value="F:protein dimerization activity"/>
    <property type="evidence" value="ECO:0007669"/>
    <property type="project" value="UniProtKB-UniRule"/>
</dbReference>
<dbReference type="InterPro" id="IPR003594">
    <property type="entry name" value="HATPase_dom"/>
</dbReference>
<dbReference type="InterPro" id="IPR050482">
    <property type="entry name" value="Sensor_HK_TwoCompSys"/>
</dbReference>
<dbReference type="Gene3D" id="3.30.565.10">
    <property type="entry name" value="Histidine kinase-like ATPase, C-terminal domain"/>
    <property type="match status" value="1"/>
</dbReference>
<feature type="transmembrane region" description="Helical" evidence="15">
    <location>
        <begin position="146"/>
        <end position="171"/>
    </location>
</feature>
<dbReference type="EC" id="2.7.13.3" evidence="14"/>
<keyword evidence="18" id="KW-1185">Reference proteome</keyword>
<dbReference type="InterPro" id="IPR029016">
    <property type="entry name" value="GAF-like_dom_sf"/>
</dbReference>
<evidence type="ECO:0000313" key="17">
    <source>
        <dbReference type="EMBL" id="MBH9552054.1"/>
    </source>
</evidence>
<dbReference type="CDD" id="cd16917">
    <property type="entry name" value="HATPase_UhpB-NarQ-NarX-like"/>
    <property type="match status" value="1"/>
</dbReference>
<reference evidence="17" key="1">
    <citation type="submission" date="2020-12" db="EMBL/GenBank/DDBJ databases">
        <title>The genome sequence of Inhella sp. 4Y17.</title>
        <authorList>
            <person name="Liu Y."/>
        </authorList>
    </citation>
    <scope>NUCLEOTIDE SEQUENCE</scope>
    <source>
        <strain evidence="17">4Y10</strain>
    </source>
</reference>
<dbReference type="GO" id="GO:0000155">
    <property type="term" value="F:phosphorelay sensor kinase activity"/>
    <property type="evidence" value="ECO:0007669"/>
    <property type="project" value="UniProtKB-UniRule"/>
</dbReference>
<keyword evidence="9 14" id="KW-0418">Kinase</keyword>
<organism evidence="17 18">
    <name type="scientific">Inhella gelatinilytica</name>
    <dbReference type="NCBI Taxonomy" id="2795030"/>
    <lineage>
        <taxon>Bacteria</taxon>
        <taxon>Pseudomonadati</taxon>
        <taxon>Pseudomonadota</taxon>
        <taxon>Betaproteobacteria</taxon>
        <taxon>Burkholderiales</taxon>
        <taxon>Sphaerotilaceae</taxon>
        <taxon>Inhella</taxon>
    </lineage>
</organism>
<proteinExistence type="predicted"/>
<evidence type="ECO:0000256" key="5">
    <source>
        <dbReference type="ARBA" id="ARBA00022553"/>
    </source>
</evidence>
<evidence type="ECO:0000256" key="4">
    <source>
        <dbReference type="ARBA" id="ARBA00022519"/>
    </source>
</evidence>
<keyword evidence="8 14" id="KW-0547">Nucleotide-binding</keyword>
<evidence type="ECO:0000256" key="1">
    <source>
        <dbReference type="ARBA" id="ARBA00000085"/>
    </source>
</evidence>
<evidence type="ECO:0000256" key="14">
    <source>
        <dbReference type="PIRNR" id="PIRNR003167"/>
    </source>
</evidence>
<dbReference type="Gene3D" id="1.10.8.500">
    <property type="entry name" value="HAMP domain in histidine kinase"/>
    <property type="match status" value="1"/>
</dbReference>
<evidence type="ECO:0000256" key="10">
    <source>
        <dbReference type="ARBA" id="ARBA00022840"/>
    </source>
</evidence>
<name>A0A931ITW3_9BURK</name>
<keyword evidence="5" id="KW-0597">Phosphoprotein</keyword>
<dbReference type="PANTHER" id="PTHR24421:SF10">
    <property type="entry name" value="NITRATE_NITRITE SENSOR PROTEIN NARQ"/>
    <property type="match status" value="1"/>
</dbReference>
<keyword evidence="6 14" id="KW-0808">Transferase</keyword>
<dbReference type="InterPro" id="IPR003660">
    <property type="entry name" value="HAMP_dom"/>
</dbReference>
<comment type="subcellular location">
    <subcellularLocation>
        <location evidence="2">Cell inner membrane</location>
        <topology evidence="2">Multi-pass membrane protein</topology>
    </subcellularLocation>
</comment>
<dbReference type="SUPFAM" id="SSF55781">
    <property type="entry name" value="GAF domain-like"/>
    <property type="match status" value="1"/>
</dbReference>
<gene>
    <name evidence="17" type="ORF">I7X43_04240</name>
</gene>
<keyword evidence="13 14" id="KW-0472">Membrane</keyword>
<keyword evidence="3 14" id="KW-1003">Cell membrane</keyword>